<feature type="binding site" evidence="12">
    <location>
        <begin position="157"/>
        <end position="158"/>
    </location>
    <ligand>
        <name>S-adenosyl-L-methionine</name>
        <dbReference type="ChEBI" id="CHEBI:59789"/>
    </ligand>
</feature>
<comment type="function">
    <text evidence="12">Specifically methylates position 2 of adenine 2503 in 23S rRNA and position 2 of adenine 37 in tRNAs.</text>
</comment>
<evidence type="ECO:0000259" key="13">
    <source>
        <dbReference type="PROSITE" id="PS51918"/>
    </source>
</evidence>
<comment type="similarity">
    <text evidence="12">Belongs to the radical SAM superfamily. RlmN family.</text>
</comment>
<dbReference type="Pfam" id="PF21016">
    <property type="entry name" value="RlmN_N"/>
    <property type="match status" value="1"/>
</dbReference>
<dbReference type="Pfam" id="PF04055">
    <property type="entry name" value="Radical_SAM"/>
    <property type="match status" value="1"/>
</dbReference>
<keyword evidence="11 12" id="KW-0411">Iron-sulfur</keyword>
<dbReference type="EMBL" id="QXWK01000044">
    <property type="protein sequence ID" value="NBH62943.1"/>
    <property type="molecule type" value="Genomic_DNA"/>
</dbReference>
<evidence type="ECO:0000313" key="14">
    <source>
        <dbReference type="EMBL" id="NBH62943.1"/>
    </source>
</evidence>
<feature type="active site" description="Proton acceptor" evidence="12">
    <location>
        <position position="90"/>
    </location>
</feature>
<comment type="subcellular location">
    <subcellularLocation>
        <location evidence="1 12">Cytoplasm</location>
    </subcellularLocation>
</comment>
<sequence>MVDLRSLELHEMEALMLRLGQPKFRAKQIFQWIYKGISDFDAMKNIPKILRELLAQHCSIGTVQPLEIQKSKKDGTRKYLFQLPDGNTIESVFMQYKYGNSICVSSQAGCRMGCKFCASTRNGLSRNLTPGEMVSQLLEAERDTGEKIGHIVVMGTGEPFDNYENVAAFLRIVNDQNGLNIGMRNITVSTCGLVPVMEQFAADFPQVNLAISLHGTTDAIRGSMMPINHRYPLEMLLAASKAYTEKTGRRITFEYTLVNGVNDRDEDAERLCRLLHGMLCHVNLIPLNRVEGAGFDTVSRKRAAEFQEILEHRGIAATVRRELGADIDAACGQLRLGKQQ</sequence>
<dbReference type="RefSeq" id="WP_160203224.1">
    <property type="nucleotide sequence ID" value="NZ_QXWK01000044.1"/>
</dbReference>
<dbReference type="FunFam" id="3.20.20.70:FF:000014">
    <property type="entry name" value="Probable dual-specificity RNA methyltransferase RlmN"/>
    <property type="match status" value="1"/>
</dbReference>
<evidence type="ECO:0000313" key="15">
    <source>
        <dbReference type="Proteomes" id="UP000446866"/>
    </source>
</evidence>
<dbReference type="CDD" id="cd01335">
    <property type="entry name" value="Radical_SAM"/>
    <property type="match status" value="1"/>
</dbReference>
<protein>
    <recommendedName>
        <fullName evidence="12">Probable dual-specificity RNA methyltransferase RlmN</fullName>
        <ecNumber evidence="12">2.1.1.192</ecNumber>
    </recommendedName>
    <alternativeName>
        <fullName evidence="12">23S rRNA (adenine(2503)-C(2))-methyltransferase</fullName>
    </alternativeName>
    <alternativeName>
        <fullName evidence="12">23S rRNA m2A2503 methyltransferase</fullName>
    </alternativeName>
    <alternativeName>
        <fullName evidence="12">Ribosomal RNA large subunit methyltransferase N</fullName>
    </alternativeName>
    <alternativeName>
        <fullName evidence="12">tRNA (adenine(37)-C(2))-methyltransferase</fullName>
    </alternativeName>
    <alternativeName>
        <fullName evidence="12">tRNA m2A37 methyltransferase</fullName>
    </alternativeName>
</protein>
<dbReference type="InterPro" id="IPR027492">
    <property type="entry name" value="RNA_MTrfase_RlmN"/>
</dbReference>
<evidence type="ECO:0000256" key="2">
    <source>
        <dbReference type="ARBA" id="ARBA00022485"/>
    </source>
</evidence>
<dbReference type="GO" id="GO:0000049">
    <property type="term" value="F:tRNA binding"/>
    <property type="evidence" value="ECO:0007669"/>
    <property type="project" value="UniProtKB-UniRule"/>
</dbReference>
<dbReference type="Gene3D" id="3.20.20.70">
    <property type="entry name" value="Aldolase class I"/>
    <property type="match status" value="1"/>
</dbReference>
<dbReference type="GO" id="GO:0030488">
    <property type="term" value="P:tRNA methylation"/>
    <property type="evidence" value="ECO:0007669"/>
    <property type="project" value="UniProtKB-UniRule"/>
</dbReference>
<dbReference type="GO" id="GO:0046872">
    <property type="term" value="F:metal ion binding"/>
    <property type="evidence" value="ECO:0007669"/>
    <property type="project" value="UniProtKB-KW"/>
</dbReference>
<evidence type="ECO:0000256" key="11">
    <source>
        <dbReference type="ARBA" id="ARBA00023014"/>
    </source>
</evidence>
<evidence type="ECO:0000256" key="10">
    <source>
        <dbReference type="ARBA" id="ARBA00023004"/>
    </source>
</evidence>
<dbReference type="PANTHER" id="PTHR30544">
    <property type="entry name" value="23S RRNA METHYLTRANSFERASE"/>
    <property type="match status" value="1"/>
</dbReference>
<feature type="binding site" evidence="12">
    <location>
        <position position="114"/>
    </location>
    <ligand>
        <name>[4Fe-4S] cluster</name>
        <dbReference type="ChEBI" id="CHEBI:49883"/>
        <note>4Fe-4S-S-AdoMet</note>
    </ligand>
</feature>
<keyword evidence="7 12" id="KW-0949">S-adenosyl-L-methionine</keyword>
<comment type="cofactor">
    <cofactor evidence="12">
        <name>[4Fe-4S] cluster</name>
        <dbReference type="ChEBI" id="CHEBI:49883"/>
    </cofactor>
    <text evidence="12">Binds 1 [4Fe-4S] cluster. The cluster is coordinated with 3 cysteines and an exchangeable S-adenosyl-L-methionine.</text>
</comment>
<dbReference type="SUPFAM" id="SSF102114">
    <property type="entry name" value="Radical SAM enzymes"/>
    <property type="match status" value="1"/>
</dbReference>
<evidence type="ECO:0000256" key="9">
    <source>
        <dbReference type="ARBA" id="ARBA00022723"/>
    </source>
</evidence>
<dbReference type="GO" id="GO:0019843">
    <property type="term" value="F:rRNA binding"/>
    <property type="evidence" value="ECO:0007669"/>
    <property type="project" value="UniProtKB-UniRule"/>
</dbReference>
<evidence type="ECO:0000256" key="7">
    <source>
        <dbReference type="ARBA" id="ARBA00022691"/>
    </source>
</evidence>
<dbReference type="PIRSF" id="PIRSF006004">
    <property type="entry name" value="CHP00048"/>
    <property type="match status" value="1"/>
</dbReference>
<feature type="binding site" evidence="12">
    <location>
        <begin position="212"/>
        <end position="214"/>
    </location>
    <ligand>
        <name>S-adenosyl-L-methionine</name>
        <dbReference type="ChEBI" id="CHEBI:59789"/>
    </ligand>
</feature>
<keyword evidence="12" id="KW-1015">Disulfide bond</keyword>
<gene>
    <name evidence="12 14" type="primary">rlmN</name>
    <name evidence="14" type="ORF">D0435_14975</name>
</gene>
<dbReference type="GO" id="GO:0070040">
    <property type="term" value="F:rRNA (adenine(2503)-C2-)-methyltransferase activity"/>
    <property type="evidence" value="ECO:0007669"/>
    <property type="project" value="UniProtKB-UniRule"/>
</dbReference>
<dbReference type="HAMAP" id="MF_01849">
    <property type="entry name" value="RNA_methyltr_RlmN"/>
    <property type="match status" value="1"/>
</dbReference>
<evidence type="ECO:0000256" key="12">
    <source>
        <dbReference type="HAMAP-Rule" id="MF_01849"/>
    </source>
</evidence>
<dbReference type="NCBIfam" id="TIGR00048">
    <property type="entry name" value="rRNA_mod_RlmN"/>
    <property type="match status" value="1"/>
</dbReference>
<keyword evidence="4 12" id="KW-0698">rRNA processing</keyword>
<dbReference type="Gene3D" id="1.10.150.530">
    <property type="match status" value="1"/>
</dbReference>
<proteinExistence type="inferred from homology"/>
<dbReference type="InterPro" id="IPR004383">
    <property type="entry name" value="rRNA_lsu_MTrfase_RlmN/Cfr"/>
</dbReference>
<dbReference type="InterPro" id="IPR013785">
    <property type="entry name" value="Aldolase_TIM"/>
</dbReference>
<dbReference type="GO" id="GO:0002935">
    <property type="term" value="F:tRNA (adenine(37)-C2)-methyltransferase activity"/>
    <property type="evidence" value="ECO:0007669"/>
    <property type="project" value="UniProtKB-UniRule"/>
</dbReference>
<keyword evidence="9 12" id="KW-0479">Metal-binding</keyword>
<keyword evidence="10 12" id="KW-0408">Iron</keyword>
<feature type="domain" description="Radical SAM core" evidence="13">
    <location>
        <begin position="96"/>
        <end position="326"/>
    </location>
</feature>
<feature type="binding site" evidence="12">
    <location>
        <position position="110"/>
    </location>
    <ligand>
        <name>[4Fe-4S] cluster</name>
        <dbReference type="ChEBI" id="CHEBI:49883"/>
        <note>4Fe-4S-S-AdoMet</note>
    </ligand>
</feature>
<dbReference type="SFLD" id="SFLDF00275">
    <property type="entry name" value="adenosine_C2_methyltransferase"/>
    <property type="match status" value="1"/>
</dbReference>
<evidence type="ECO:0000256" key="8">
    <source>
        <dbReference type="ARBA" id="ARBA00022694"/>
    </source>
</evidence>
<accession>A0A845QQH1</accession>
<evidence type="ECO:0000256" key="3">
    <source>
        <dbReference type="ARBA" id="ARBA00022490"/>
    </source>
</evidence>
<evidence type="ECO:0000256" key="1">
    <source>
        <dbReference type="ARBA" id="ARBA00004496"/>
    </source>
</evidence>
<dbReference type="GO" id="GO:0070475">
    <property type="term" value="P:rRNA base methylation"/>
    <property type="evidence" value="ECO:0007669"/>
    <property type="project" value="UniProtKB-UniRule"/>
</dbReference>
<dbReference type="GO" id="GO:0051539">
    <property type="term" value="F:4 iron, 4 sulfur cluster binding"/>
    <property type="evidence" value="ECO:0007669"/>
    <property type="project" value="UniProtKB-UniRule"/>
</dbReference>
<reference evidence="14 15" key="1">
    <citation type="submission" date="2018-08" db="EMBL/GenBank/DDBJ databases">
        <title>Murine metabolic-syndrome-specific gut microbial biobank.</title>
        <authorList>
            <person name="Liu C."/>
        </authorList>
    </citation>
    <scope>NUCLEOTIDE SEQUENCE [LARGE SCALE GENOMIC DNA]</scope>
    <source>
        <strain evidence="14 15">28</strain>
    </source>
</reference>
<dbReference type="PANTHER" id="PTHR30544:SF5">
    <property type="entry name" value="RADICAL SAM CORE DOMAIN-CONTAINING PROTEIN"/>
    <property type="match status" value="1"/>
</dbReference>
<dbReference type="EC" id="2.1.1.192" evidence="12"/>
<feature type="binding site" evidence="12">
    <location>
        <position position="117"/>
    </location>
    <ligand>
        <name>[4Fe-4S] cluster</name>
        <dbReference type="ChEBI" id="CHEBI:49883"/>
        <note>4Fe-4S-S-AdoMet</note>
    </ligand>
</feature>
<dbReference type="Proteomes" id="UP000446866">
    <property type="component" value="Unassembled WGS sequence"/>
</dbReference>
<dbReference type="SFLD" id="SFLDG01062">
    <property type="entry name" value="methyltransferase_(Class_A)"/>
    <property type="match status" value="1"/>
</dbReference>
<comment type="catalytic activity">
    <reaction evidence="12">
        <text>adenosine(2503) in 23S rRNA + 2 reduced [2Fe-2S]-[ferredoxin] + 2 S-adenosyl-L-methionine = 2-methyladenosine(2503) in 23S rRNA + 5'-deoxyadenosine + L-methionine + 2 oxidized [2Fe-2S]-[ferredoxin] + S-adenosyl-L-homocysteine</text>
        <dbReference type="Rhea" id="RHEA:42916"/>
        <dbReference type="Rhea" id="RHEA-COMP:10000"/>
        <dbReference type="Rhea" id="RHEA-COMP:10001"/>
        <dbReference type="Rhea" id="RHEA-COMP:10152"/>
        <dbReference type="Rhea" id="RHEA-COMP:10282"/>
        <dbReference type="ChEBI" id="CHEBI:17319"/>
        <dbReference type="ChEBI" id="CHEBI:33737"/>
        <dbReference type="ChEBI" id="CHEBI:33738"/>
        <dbReference type="ChEBI" id="CHEBI:57844"/>
        <dbReference type="ChEBI" id="CHEBI:57856"/>
        <dbReference type="ChEBI" id="CHEBI:59789"/>
        <dbReference type="ChEBI" id="CHEBI:74411"/>
        <dbReference type="ChEBI" id="CHEBI:74497"/>
        <dbReference type="EC" id="2.1.1.192"/>
    </reaction>
</comment>
<feature type="active site" description="S-methylcysteine intermediate" evidence="12">
    <location>
        <position position="331"/>
    </location>
</feature>
<feature type="binding site" evidence="12">
    <location>
        <position position="288"/>
    </location>
    <ligand>
        <name>S-adenosyl-L-methionine</name>
        <dbReference type="ChEBI" id="CHEBI:59789"/>
    </ligand>
</feature>
<keyword evidence="8 12" id="KW-0819">tRNA processing</keyword>
<dbReference type="InterPro" id="IPR040072">
    <property type="entry name" value="Methyltransferase_A"/>
</dbReference>
<evidence type="ECO:0000256" key="6">
    <source>
        <dbReference type="ARBA" id="ARBA00022679"/>
    </source>
</evidence>
<feature type="binding site" evidence="12">
    <location>
        <position position="189"/>
    </location>
    <ligand>
        <name>S-adenosyl-L-methionine</name>
        <dbReference type="ChEBI" id="CHEBI:59789"/>
    </ligand>
</feature>
<comment type="caution">
    <text evidence="12">Lacks conserved residue(s) required for the propagation of feature annotation.</text>
</comment>
<keyword evidence="3 12" id="KW-0963">Cytoplasm</keyword>
<comment type="miscellaneous">
    <text evidence="12">Reaction proceeds by a ping-pong mechanism involving intermediate methylation of a conserved cysteine residue.</text>
</comment>
<dbReference type="GO" id="GO:0005737">
    <property type="term" value="C:cytoplasm"/>
    <property type="evidence" value="ECO:0007669"/>
    <property type="project" value="UniProtKB-SubCell"/>
</dbReference>
<keyword evidence="15" id="KW-1185">Reference proteome</keyword>
<dbReference type="InterPro" id="IPR058240">
    <property type="entry name" value="rSAM_sf"/>
</dbReference>
<keyword evidence="5 12" id="KW-0489">Methyltransferase</keyword>
<evidence type="ECO:0000256" key="4">
    <source>
        <dbReference type="ARBA" id="ARBA00022552"/>
    </source>
</evidence>
<keyword evidence="6 12" id="KW-0808">Transferase</keyword>
<dbReference type="InterPro" id="IPR048641">
    <property type="entry name" value="RlmN_N"/>
</dbReference>
<evidence type="ECO:0000256" key="5">
    <source>
        <dbReference type="ARBA" id="ARBA00022603"/>
    </source>
</evidence>
<comment type="catalytic activity">
    <reaction evidence="12">
        <text>adenosine(37) in tRNA + 2 reduced [2Fe-2S]-[ferredoxin] + 2 S-adenosyl-L-methionine = 2-methyladenosine(37) in tRNA + 5'-deoxyadenosine + L-methionine + 2 oxidized [2Fe-2S]-[ferredoxin] + S-adenosyl-L-homocysteine</text>
        <dbReference type="Rhea" id="RHEA:43332"/>
        <dbReference type="Rhea" id="RHEA-COMP:10000"/>
        <dbReference type="Rhea" id="RHEA-COMP:10001"/>
        <dbReference type="Rhea" id="RHEA-COMP:10162"/>
        <dbReference type="Rhea" id="RHEA-COMP:10485"/>
        <dbReference type="ChEBI" id="CHEBI:17319"/>
        <dbReference type="ChEBI" id="CHEBI:33737"/>
        <dbReference type="ChEBI" id="CHEBI:33738"/>
        <dbReference type="ChEBI" id="CHEBI:57844"/>
        <dbReference type="ChEBI" id="CHEBI:57856"/>
        <dbReference type="ChEBI" id="CHEBI:59789"/>
        <dbReference type="ChEBI" id="CHEBI:74411"/>
        <dbReference type="ChEBI" id="CHEBI:74497"/>
        <dbReference type="EC" id="2.1.1.192"/>
    </reaction>
</comment>
<dbReference type="SFLD" id="SFLDS00029">
    <property type="entry name" value="Radical_SAM"/>
    <property type="match status" value="1"/>
</dbReference>
<dbReference type="PROSITE" id="PS51918">
    <property type="entry name" value="RADICAL_SAM"/>
    <property type="match status" value="1"/>
</dbReference>
<name>A0A845QQH1_9FIRM</name>
<organism evidence="14 15">
    <name type="scientific">Anaerotruncus colihominis</name>
    <dbReference type="NCBI Taxonomy" id="169435"/>
    <lineage>
        <taxon>Bacteria</taxon>
        <taxon>Bacillati</taxon>
        <taxon>Bacillota</taxon>
        <taxon>Clostridia</taxon>
        <taxon>Eubacteriales</taxon>
        <taxon>Oscillospiraceae</taxon>
        <taxon>Anaerotruncus</taxon>
    </lineage>
</organism>
<keyword evidence="2 12" id="KW-0004">4Fe-4S</keyword>
<comment type="caution">
    <text evidence="14">The sequence shown here is derived from an EMBL/GenBank/DDBJ whole genome shotgun (WGS) entry which is preliminary data.</text>
</comment>
<dbReference type="InterPro" id="IPR007197">
    <property type="entry name" value="rSAM"/>
</dbReference>
<dbReference type="AlphaFoldDB" id="A0A845QQH1"/>